<dbReference type="EMBL" id="CP137579">
    <property type="protein sequence ID" value="WOX30967.1"/>
    <property type="molecule type" value="Genomic_DNA"/>
</dbReference>
<keyword evidence="1" id="KW-0732">Signal</keyword>
<dbReference type="Gene3D" id="2.40.400.10">
    <property type="entry name" value="Acetoacetate decarboxylase-like"/>
    <property type="match status" value="1"/>
</dbReference>
<reference evidence="3 5" key="2">
    <citation type="submission" date="2023-10" db="EMBL/GenBank/DDBJ databases">
        <title>To unveil natural product biosynthetic capacity in Pseudoalteromonas.</title>
        <authorList>
            <person name="Wang J."/>
        </authorList>
    </citation>
    <scope>NUCLEOTIDE SEQUENCE [LARGE SCALE GENOMIC DNA]</scope>
    <source>
        <strain evidence="3 5">DSM 15914</strain>
    </source>
</reference>
<feature type="chain" id="PRO_5034203778" evidence="1">
    <location>
        <begin position="19"/>
        <end position="306"/>
    </location>
</feature>
<dbReference type="Pfam" id="PF06314">
    <property type="entry name" value="ADC"/>
    <property type="match status" value="1"/>
</dbReference>
<reference evidence="2" key="1">
    <citation type="submission" date="2019-10" db="EMBL/GenBank/DDBJ databases">
        <authorList>
            <person name="Paulsen S."/>
        </authorList>
    </citation>
    <scope>NUCLEOTIDE SEQUENCE</scope>
    <source>
        <strain evidence="2">LMG 19692</strain>
    </source>
</reference>
<dbReference type="Proteomes" id="UP000646877">
    <property type="component" value="Unassembled WGS sequence"/>
</dbReference>
<dbReference type="InterPro" id="IPR023375">
    <property type="entry name" value="ADC_dom_sf"/>
</dbReference>
<dbReference type="Proteomes" id="UP001304419">
    <property type="component" value="Chromosome 2"/>
</dbReference>
<evidence type="ECO:0000313" key="2">
    <source>
        <dbReference type="EMBL" id="NLR23994.1"/>
    </source>
</evidence>
<proteinExistence type="predicted"/>
<dbReference type="GO" id="GO:0016829">
    <property type="term" value="F:lyase activity"/>
    <property type="evidence" value="ECO:0007669"/>
    <property type="project" value="InterPro"/>
</dbReference>
<dbReference type="EMBL" id="WEIA01000022">
    <property type="protein sequence ID" value="NLR23994.1"/>
    <property type="molecule type" value="Genomic_DNA"/>
</dbReference>
<gene>
    <name evidence="2" type="ORF">F9Y85_22300</name>
    <name evidence="3" type="ORF">R5H13_24150</name>
</gene>
<dbReference type="SUPFAM" id="SSF160104">
    <property type="entry name" value="Acetoacetate decarboxylase-like"/>
    <property type="match status" value="1"/>
</dbReference>
<keyword evidence="5" id="KW-1185">Reference proteome</keyword>
<feature type="signal peptide" evidence="1">
    <location>
        <begin position="1"/>
        <end position="18"/>
    </location>
</feature>
<name>A0A8I2HAJ1_9GAMM</name>
<evidence type="ECO:0000256" key="1">
    <source>
        <dbReference type="SAM" id="SignalP"/>
    </source>
</evidence>
<evidence type="ECO:0000313" key="3">
    <source>
        <dbReference type="EMBL" id="WOX30967.1"/>
    </source>
</evidence>
<evidence type="ECO:0000313" key="4">
    <source>
        <dbReference type="Proteomes" id="UP000646877"/>
    </source>
</evidence>
<accession>A0A8I2HAJ1</accession>
<evidence type="ECO:0000313" key="5">
    <source>
        <dbReference type="Proteomes" id="UP001304419"/>
    </source>
</evidence>
<sequence length="306" mass="33665">MIKNAVVLGLIFSAHTLAFDLENTYPTTEIKYLDDGTEISVPFHVKGEATSAVLGLINAKRAKRFLWNDGWKVVTPKCDGKSSGKGIAAFYTQKITESPAGAYNETVATFFIQRRNAPDLDLPCPSDLNSLEAQVNYAMAAFTTINTANAEKQSMGLPHDYASFNFHLMLDNAKAVEAGEIWGYPKQLAQVDITLSENTHRLELAKKNGKPLLSAEYQRKIGTNTPLYSVGDNVVPSFNLPDESKIPQLSGVLTSTSGWILPFVGKFTIHSPKSVTTRFLRKTQFTPIAVLEFTNVEGVALPLYDR</sequence>
<dbReference type="InterPro" id="IPR010451">
    <property type="entry name" value="Acetoacetate_decarboxylase"/>
</dbReference>
<protein>
    <submittedName>
        <fullName evidence="3">Acetoacetate decarboxylase family protein</fullName>
    </submittedName>
</protein>
<dbReference type="RefSeq" id="WP_130127714.1">
    <property type="nucleotide sequence ID" value="NZ_CBCSDF010000024.1"/>
</dbReference>
<organism evidence="2 4">
    <name type="scientific">Pseudoalteromonas maricaloris</name>
    <dbReference type="NCBI Taxonomy" id="184924"/>
    <lineage>
        <taxon>Bacteria</taxon>
        <taxon>Pseudomonadati</taxon>
        <taxon>Pseudomonadota</taxon>
        <taxon>Gammaproteobacteria</taxon>
        <taxon>Alteromonadales</taxon>
        <taxon>Pseudoalteromonadaceae</taxon>
        <taxon>Pseudoalteromonas</taxon>
    </lineage>
</organism>
<dbReference type="AlphaFoldDB" id="A0A8I2HAJ1"/>